<evidence type="ECO:0000256" key="4">
    <source>
        <dbReference type="ARBA" id="ARBA00022801"/>
    </source>
</evidence>
<organism evidence="7 8">
    <name type="scientific">Nocardioides nanhaiensis</name>
    <dbReference type="NCBI Taxonomy" id="1476871"/>
    <lineage>
        <taxon>Bacteria</taxon>
        <taxon>Bacillati</taxon>
        <taxon>Actinomycetota</taxon>
        <taxon>Actinomycetes</taxon>
        <taxon>Propionibacteriales</taxon>
        <taxon>Nocardioidaceae</taxon>
        <taxon>Nocardioides</taxon>
    </lineage>
</organism>
<evidence type="ECO:0000313" key="7">
    <source>
        <dbReference type="EMBL" id="GAA4679333.1"/>
    </source>
</evidence>
<dbReference type="InterPro" id="IPR051090">
    <property type="entry name" value="Inositol_monoP_superfamily"/>
</dbReference>
<dbReference type="Gene3D" id="3.40.190.80">
    <property type="match status" value="1"/>
</dbReference>
<dbReference type="Proteomes" id="UP001500621">
    <property type="component" value="Unassembled WGS sequence"/>
</dbReference>
<comment type="similarity">
    <text evidence="2">Belongs to the inositol monophosphatase superfamily.</text>
</comment>
<comment type="cofactor">
    <cofactor evidence="1">
        <name>Mg(2+)</name>
        <dbReference type="ChEBI" id="CHEBI:18420"/>
    </cofactor>
</comment>
<dbReference type="EMBL" id="BAABIM010000001">
    <property type="protein sequence ID" value="GAA4679333.1"/>
    <property type="molecule type" value="Genomic_DNA"/>
</dbReference>
<sequence>MRQKIEQRPERSLWAVATDAPDYTDDLRLAHVLADDADSLTTARFKALDLHVMSKPDLTPVTDADRAVEEGIRRTLSRVRSRDAVTGEEEGTTGSGSRRWIVDPIDGTKNFVRGVPVWATLISLAVDDEVVLGVVSAPQLQRRWWASTGAGAWTGRSLLKASPCQVSDVRRLEDASFSYASLDGWDERGRLDDLTSLMRRCWRTRAYGDFWSYMLLAEGAVDLAAEPELEVYDMAALEVIVREAGGRFTSLDGAEGPWGGNALASNGHLHEAALSFLGSPAEGPDRPEDPDDPRPTGASVSQLHPRRPRED</sequence>
<dbReference type="SUPFAM" id="SSF56655">
    <property type="entry name" value="Carbohydrate phosphatase"/>
    <property type="match status" value="1"/>
</dbReference>
<keyword evidence="8" id="KW-1185">Reference proteome</keyword>
<evidence type="ECO:0000256" key="5">
    <source>
        <dbReference type="ARBA" id="ARBA00022842"/>
    </source>
</evidence>
<gene>
    <name evidence="7" type="primary">hisN</name>
    <name evidence="7" type="ORF">GCM10023226_15870</name>
</gene>
<keyword evidence="4" id="KW-0378">Hydrolase</keyword>
<feature type="region of interest" description="Disordered" evidence="6">
    <location>
        <begin position="274"/>
        <end position="311"/>
    </location>
</feature>
<name>A0ABP8W581_9ACTN</name>
<proteinExistence type="inferred from homology"/>
<dbReference type="Pfam" id="PF00459">
    <property type="entry name" value="Inositol_P"/>
    <property type="match status" value="1"/>
</dbReference>
<dbReference type="PRINTS" id="PR00377">
    <property type="entry name" value="IMPHPHTASES"/>
</dbReference>
<accession>A0ABP8W581</accession>
<comment type="caution">
    <text evidence="7">The sequence shown here is derived from an EMBL/GenBank/DDBJ whole genome shotgun (WGS) entry which is preliminary data.</text>
</comment>
<dbReference type="PANTHER" id="PTHR43200:SF6">
    <property type="entry name" value="3'(2'),5'-BISPHOSPHATE NUCLEOTIDASE"/>
    <property type="match status" value="1"/>
</dbReference>
<dbReference type="PANTHER" id="PTHR43200">
    <property type="entry name" value="PHOSPHATASE"/>
    <property type="match status" value="1"/>
</dbReference>
<keyword evidence="5" id="KW-0460">Magnesium</keyword>
<feature type="region of interest" description="Disordered" evidence="6">
    <location>
        <begin position="79"/>
        <end position="99"/>
    </location>
</feature>
<evidence type="ECO:0000256" key="1">
    <source>
        <dbReference type="ARBA" id="ARBA00001946"/>
    </source>
</evidence>
<dbReference type="PROSITE" id="PS00629">
    <property type="entry name" value="IMP_1"/>
    <property type="match status" value="1"/>
</dbReference>
<dbReference type="Gene3D" id="3.30.540.10">
    <property type="entry name" value="Fructose-1,6-Bisphosphatase, subunit A, domain 1"/>
    <property type="match status" value="1"/>
</dbReference>
<evidence type="ECO:0000256" key="2">
    <source>
        <dbReference type="ARBA" id="ARBA00009759"/>
    </source>
</evidence>
<evidence type="ECO:0000256" key="6">
    <source>
        <dbReference type="SAM" id="MobiDB-lite"/>
    </source>
</evidence>
<dbReference type="InterPro" id="IPR000760">
    <property type="entry name" value="Inositol_monophosphatase-like"/>
</dbReference>
<evidence type="ECO:0000256" key="3">
    <source>
        <dbReference type="ARBA" id="ARBA00022723"/>
    </source>
</evidence>
<reference evidence="8" key="1">
    <citation type="journal article" date="2019" name="Int. J. Syst. Evol. Microbiol.">
        <title>The Global Catalogue of Microorganisms (GCM) 10K type strain sequencing project: providing services to taxonomists for standard genome sequencing and annotation.</title>
        <authorList>
            <consortium name="The Broad Institute Genomics Platform"/>
            <consortium name="The Broad Institute Genome Sequencing Center for Infectious Disease"/>
            <person name="Wu L."/>
            <person name="Ma J."/>
        </authorList>
    </citation>
    <scope>NUCLEOTIDE SEQUENCE [LARGE SCALE GENOMIC DNA]</scope>
    <source>
        <strain evidence="8">JCM 18127</strain>
    </source>
</reference>
<keyword evidence="3" id="KW-0479">Metal-binding</keyword>
<evidence type="ECO:0000313" key="8">
    <source>
        <dbReference type="Proteomes" id="UP001500621"/>
    </source>
</evidence>
<protein>
    <submittedName>
        <fullName evidence="7">Histidinol-phosphatase</fullName>
    </submittedName>
</protein>
<dbReference type="InterPro" id="IPR020583">
    <property type="entry name" value="Inositol_monoP_metal-BS"/>
</dbReference>